<evidence type="ECO:0008006" key="4">
    <source>
        <dbReference type="Google" id="ProtNLM"/>
    </source>
</evidence>
<organism evidence="2 3">
    <name type="scientific">Parasphingorhabdus litoris</name>
    <dbReference type="NCBI Taxonomy" id="394733"/>
    <lineage>
        <taxon>Bacteria</taxon>
        <taxon>Pseudomonadati</taxon>
        <taxon>Pseudomonadota</taxon>
        <taxon>Alphaproteobacteria</taxon>
        <taxon>Sphingomonadales</taxon>
        <taxon>Sphingomonadaceae</taxon>
        <taxon>Parasphingorhabdus</taxon>
    </lineage>
</organism>
<dbReference type="RefSeq" id="WP_229954502.1">
    <property type="nucleotide sequence ID" value="NZ_BAAAEM010000002.1"/>
</dbReference>
<feature type="region of interest" description="Disordered" evidence="1">
    <location>
        <begin position="28"/>
        <end position="70"/>
    </location>
</feature>
<evidence type="ECO:0000256" key="1">
    <source>
        <dbReference type="SAM" id="MobiDB-lite"/>
    </source>
</evidence>
<dbReference type="PROSITE" id="PS51257">
    <property type="entry name" value="PROKAR_LIPOPROTEIN"/>
    <property type="match status" value="1"/>
</dbReference>
<feature type="compositionally biased region" description="Acidic residues" evidence="1">
    <location>
        <begin position="50"/>
        <end position="64"/>
    </location>
</feature>
<dbReference type="EMBL" id="BAAAEM010000002">
    <property type="protein sequence ID" value="GAA0479370.1"/>
    <property type="molecule type" value="Genomic_DNA"/>
</dbReference>
<name>A0ABN1ALD8_9SPHN</name>
<evidence type="ECO:0000313" key="3">
    <source>
        <dbReference type="Proteomes" id="UP001500713"/>
    </source>
</evidence>
<sequence length="263" mass="26999">MKTSIKKWAGLGLATAFVGTSIVACSPAEEAGGDGAEATATGKMGAGEGGEGEGGEGEGGEGEGGESGMAQLPLPKRLAFMAGHVEAGLALYRAGELEMAAPHLLHPVSETHEAERKGLEDLGFDASLFETVSTALEEGKPASEIEGQLKAAEENIAEVTKKAGGDTADIINYLMDTVVEEYTVAITDGKVSDPGEYQDAFGFAKVALARADSLDPSDAEKIKSEINALIEMWPDAPIPPDDPSPVGQISAQASKVKLALPSS</sequence>
<protein>
    <recommendedName>
        <fullName evidence="4">DUF305 domain-containing protein</fullName>
    </recommendedName>
</protein>
<reference evidence="2 3" key="1">
    <citation type="journal article" date="2019" name="Int. J. Syst. Evol. Microbiol.">
        <title>The Global Catalogue of Microorganisms (GCM) 10K type strain sequencing project: providing services to taxonomists for standard genome sequencing and annotation.</title>
        <authorList>
            <consortium name="The Broad Institute Genomics Platform"/>
            <consortium name="The Broad Institute Genome Sequencing Center for Infectious Disease"/>
            <person name="Wu L."/>
            <person name="Ma J."/>
        </authorList>
    </citation>
    <scope>NUCLEOTIDE SEQUENCE [LARGE SCALE GENOMIC DNA]</scope>
    <source>
        <strain evidence="2 3">JCM 14162</strain>
    </source>
</reference>
<gene>
    <name evidence="2" type="ORF">GCM10009096_21810</name>
</gene>
<accession>A0ABN1ALD8</accession>
<comment type="caution">
    <text evidence="2">The sequence shown here is derived from an EMBL/GenBank/DDBJ whole genome shotgun (WGS) entry which is preliminary data.</text>
</comment>
<dbReference type="Proteomes" id="UP001500713">
    <property type="component" value="Unassembled WGS sequence"/>
</dbReference>
<evidence type="ECO:0000313" key="2">
    <source>
        <dbReference type="EMBL" id="GAA0479370.1"/>
    </source>
</evidence>
<proteinExistence type="predicted"/>
<keyword evidence="3" id="KW-1185">Reference proteome</keyword>